<dbReference type="AlphaFoldDB" id="A0A0F9KMZ7"/>
<sequence length="170" mass="19853">MNEIEDIEEIEEEEITEEEQQKQEIKELVGDIQAENKELYDILKTTLYKTLFQVFSRVTLKIEIVNYPKIEQSSNSGKTSVKNVPEKVKSNSSGNKSTTTKKEKIPDFILENVELKHETEKAYLFENVDYKVAWFPKKTVKSMDVVKKTAVIHGWFVSKIEWNDSEPFDQ</sequence>
<reference evidence="2" key="1">
    <citation type="journal article" date="2015" name="Nature">
        <title>Complex archaea that bridge the gap between prokaryotes and eukaryotes.</title>
        <authorList>
            <person name="Spang A."/>
            <person name="Saw J.H."/>
            <person name="Jorgensen S.L."/>
            <person name="Zaremba-Niedzwiedzka K."/>
            <person name="Martijn J."/>
            <person name="Lind A.E."/>
            <person name="van Eijk R."/>
            <person name="Schleper C."/>
            <person name="Guy L."/>
            <person name="Ettema T.J."/>
        </authorList>
    </citation>
    <scope>NUCLEOTIDE SEQUENCE</scope>
</reference>
<proteinExistence type="predicted"/>
<accession>A0A0F9KMZ7</accession>
<feature type="compositionally biased region" description="Polar residues" evidence="1">
    <location>
        <begin position="72"/>
        <end position="82"/>
    </location>
</feature>
<name>A0A0F9KMZ7_9ZZZZ</name>
<evidence type="ECO:0000313" key="2">
    <source>
        <dbReference type="EMBL" id="KKM76171.1"/>
    </source>
</evidence>
<dbReference type="EMBL" id="LAZR01008854">
    <property type="protein sequence ID" value="KKM76171.1"/>
    <property type="molecule type" value="Genomic_DNA"/>
</dbReference>
<protein>
    <submittedName>
        <fullName evidence="2">Uncharacterized protein</fullName>
    </submittedName>
</protein>
<evidence type="ECO:0000256" key="1">
    <source>
        <dbReference type="SAM" id="MobiDB-lite"/>
    </source>
</evidence>
<organism evidence="2">
    <name type="scientific">marine sediment metagenome</name>
    <dbReference type="NCBI Taxonomy" id="412755"/>
    <lineage>
        <taxon>unclassified sequences</taxon>
        <taxon>metagenomes</taxon>
        <taxon>ecological metagenomes</taxon>
    </lineage>
</organism>
<feature type="compositionally biased region" description="Acidic residues" evidence="1">
    <location>
        <begin position="1"/>
        <end position="18"/>
    </location>
</feature>
<gene>
    <name evidence="2" type="ORF">LCGC14_1382800</name>
</gene>
<feature type="region of interest" description="Disordered" evidence="1">
    <location>
        <begin position="72"/>
        <end position="101"/>
    </location>
</feature>
<comment type="caution">
    <text evidence="2">The sequence shown here is derived from an EMBL/GenBank/DDBJ whole genome shotgun (WGS) entry which is preliminary data.</text>
</comment>
<feature type="region of interest" description="Disordered" evidence="1">
    <location>
        <begin position="1"/>
        <end position="22"/>
    </location>
</feature>